<keyword evidence="2" id="KW-0378">Hydrolase</keyword>
<dbReference type="PANTHER" id="PTHR43194:SF5">
    <property type="entry name" value="PIMELOYL-[ACYL-CARRIER PROTEIN] METHYL ESTER ESTERASE"/>
    <property type="match status" value="1"/>
</dbReference>
<gene>
    <name evidence="2" type="ORF">GCM10009554_38580</name>
</gene>
<name>A0ABN1QML3_9ACTN</name>
<proteinExistence type="predicted"/>
<feature type="domain" description="AB hydrolase-1" evidence="1">
    <location>
        <begin position="20"/>
        <end position="261"/>
    </location>
</feature>
<keyword evidence="3" id="KW-1185">Reference proteome</keyword>
<dbReference type="EMBL" id="BAAAHK010000008">
    <property type="protein sequence ID" value="GAA0944444.1"/>
    <property type="molecule type" value="Genomic_DNA"/>
</dbReference>
<organism evidence="2 3">
    <name type="scientific">Kribbella koreensis</name>
    <dbReference type="NCBI Taxonomy" id="57909"/>
    <lineage>
        <taxon>Bacteria</taxon>
        <taxon>Bacillati</taxon>
        <taxon>Actinomycetota</taxon>
        <taxon>Actinomycetes</taxon>
        <taxon>Propionibacteriales</taxon>
        <taxon>Kribbellaceae</taxon>
        <taxon>Kribbella</taxon>
    </lineage>
</organism>
<sequence>MTSRDGTRIGYWKTGSGPAVVLLHGSMESARSHTLLARALAGDFTVYLPDRRGRGLSGPHRPDHSVQTEIEDLEAVLRDAGATRAFGVSASGAIVLAAARALPMLSKVAVYEPALVADPAPHAAWLARFDREVAEGNIAAAMITSMYGLELAPVAFKVMPRRLLAAITEKLLKKEDRAAGPDDITLRKLAPTVHYEGALIVELAGRFEEFRDVAAEVLLMGGSKGLPFLAPGRDALAEVLASCRRVEFDGLDHGSSSDPSEINSTGSAEAVGRIAAEVRAAFR</sequence>
<dbReference type="InterPro" id="IPR050228">
    <property type="entry name" value="Carboxylesterase_BioH"/>
</dbReference>
<dbReference type="Pfam" id="PF12697">
    <property type="entry name" value="Abhydrolase_6"/>
    <property type="match status" value="1"/>
</dbReference>
<evidence type="ECO:0000313" key="2">
    <source>
        <dbReference type="EMBL" id="GAA0944444.1"/>
    </source>
</evidence>
<evidence type="ECO:0000259" key="1">
    <source>
        <dbReference type="Pfam" id="PF12697"/>
    </source>
</evidence>
<dbReference type="Gene3D" id="3.40.50.1820">
    <property type="entry name" value="alpha/beta hydrolase"/>
    <property type="match status" value="1"/>
</dbReference>
<evidence type="ECO:0000313" key="3">
    <source>
        <dbReference type="Proteomes" id="UP001500542"/>
    </source>
</evidence>
<dbReference type="Proteomes" id="UP001500542">
    <property type="component" value="Unassembled WGS sequence"/>
</dbReference>
<dbReference type="SUPFAM" id="SSF53474">
    <property type="entry name" value="alpha/beta-Hydrolases"/>
    <property type="match status" value="1"/>
</dbReference>
<dbReference type="PANTHER" id="PTHR43194">
    <property type="entry name" value="HYDROLASE ALPHA/BETA FOLD FAMILY"/>
    <property type="match status" value="1"/>
</dbReference>
<comment type="caution">
    <text evidence="2">The sequence shown here is derived from an EMBL/GenBank/DDBJ whole genome shotgun (WGS) entry which is preliminary data.</text>
</comment>
<accession>A0ABN1QML3</accession>
<dbReference type="InterPro" id="IPR000073">
    <property type="entry name" value="AB_hydrolase_1"/>
</dbReference>
<dbReference type="GO" id="GO:0016787">
    <property type="term" value="F:hydrolase activity"/>
    <property type="evidence" value="ECO:0007669"/>
    <property type="project" value="UniProtKB-KW"/>
</dbReference>
<dbReference type="InterPro" id="IPR029058">
    <property type="entry name" value="AB_hydrolase_fold"/>
</dbReference>
<reference evidence="2 3" key="1">
    <citation type="journal article" date="2019" name="Int. J. Syst. Evol. Microbiol.">
        <title>The Global Catalogue of Microorganisms (GCM) 10K type strain sequencing project: providing services to taxonomists for standard genome sequencing and annotation.</title>
        <authorList>
            <consortium name="The Broad Institute Genomics Platform"/>
            <consortium name="The Broad Institute Genome Sequencing Center for Infectious Disease"/>
            <person name="Wu L."/>
            <person name="Ma J."/>
        </authorList>
    </citation>
    <scope>NUCLEOTIDE SEQUENCE [LARGE SCALE GENOMIC DNA]</scope>
    <source>
        <strain evidence="2 3">JCM 10977</strain>
    </source>
</reference>
<protein>
    <submittedName>
        <fullName evidence="2">Alpha/beta hydrolase</fullName>
    </submittedName>
</protein>